<keyword evidence="2" id="KW-0255">Endonuclease</keyword>
<gene>
    <name evidence="2" type="ORF">DFJ69_5051</name>
</gene>
<dbReference type="GO" id="GO:0016020">
    <property type="term" value="C:membrane"/>
    <property type="evidence" value="ECO:0007669"/>
    <property type="project" value="GOC"/>
</dbReference>
<dbReference type="GO" id="GO:0006506">
    <property type="term" value="P:GPI anchor biosynthetic process"/>
    <property type="evidence" value="ECO:0007669"/>
    <property type="project" value="TreeGrafter"/>
</dbReference>
<dbReference type="PANTHER" id="PTHR14859:SF15">
    <property type="entry name" value="ENDONUCLEASE_EXONUCLEASE_PHOSPHATASE DOMAIN-CONTAINING PROTEIN"/>
    <property type="match status" value="1"/>
</dbReference>
<dbReference type="AlphaFoldDB" id="A0A3D9SUS9"/>
<evidence type="ECO:0000313" key="3">
    <source>
        <dbReference type="Proteomes" id="UP000256661"/>
    </source>
</evidence>
<dbReference type="SUPFAM" id="SSF56219">
    <property type="entry name" value="DNase I-like"/>
    <property type="match status" value="1"/>
</dbReference>
<dbReference type="OrthoDB" id="3820230at2"/>
<dbReference type="GO" id="GO:0004519">
    <property type="term" value="F:endonuclease activity"/>
    <property type="evidence" value="ECO:0007669"/>
    <property type="project" value="UniProtKB-KW"/>
</dbReference>
<dbReference type="Pfam" id="PF03372">
    <property type="entry name" value="Exo_endo_phos"/>
    <property type="match status" value="1"/>
</dbReference>
<comment type="caution">
    <text evidence="2">The sequence shown here is derived from an EMBL/GenBank/DDBJ whole genome shotgun (WGS) entry which is preliminary data.</text>
</comment>
<dbReference type="InterPro" id="IPR051916">
    <property type="entry name" value="GPI-anchor_lipid_remodeler"/>
</dbReference>
<reference evidence="2 3" key="1">
    <citation type="submission" date="2018-08" db="EMBL/GenBank/DDBJ databases">
        <title>Sequencing the genomes of 1000 actinobacteria strains.</title>
        <authorList>
            <person name="Klenk H.-P."/>
        </authorList>
    </citation>
    <scope>NUCLEOTIDE SEQUENCE [LARGE SCALE GENOMIC DNA]</scope>
    <source>
        <strain evidence="2 3">DSM 43927</strain>
    </source>
</reference>
<dbReference type="Proteomes" id="UP000256661">
    <property type="component" value="Unassembled WGS sequence"/>
</dbReference>
<dbReference type="GO" id="GO:0004527">
    <property type="term" value="F:exonuclease activity"/>
    <property type="evidence" value="ECO:0007669"/>
    <property type="project" value="UniProtKB-KW"/>
</dbReference>
<dbReference type="EMBL" id="QTTT01000001">
    <property type="protein sequence ID" value="REE99538.1"/>
    <property type="molecule type" value="Genomic_DNA"/>
</dbReference>
<feature type="domain" description="Endonuclease/exonuclease/phosphatase" evidence="1">
    <location>
        <begin position="7"/>
        <end position="223"/>
    </location>
</feature>
<keyword evidence="3" id="KW-1185">Reference proteome</keyword>
<dbReference type="Gene3D" id="3.60.10.10">
    <property type="entry name" value="Endonuclease/exonuclease/phosphatase"/>
    <property type="match status" value="1"/>
</dbReference>
<proteinExistence type="predicted"/>
<evidence type="ECO:0000313" key="2">
    <source>
        <dbReference type="EMBL" id="REE99538.1"/>
    </source>
</evidence>
<name>A0A3D9SUS9_9ACTN</name>
<evidence type="ECO:0000259" key="1">
    <source>
        <dbReference type="Pfam" id="PF03372"/>
    </source>
</evidence>
<accession>A0A3D9SUS9</accession>
<dbReference type="RefSeq" id="WP_116024835.1">
    <property type="nucleotide sequence ID" value="NZ_QTTT01000001.1"/>
</dbReference>
<dbReference type="InterPro" id="IPR036691">
    <property type="entry name" value="Endo/exonu/phosph_ase_sf"/>
</dbReference>
<keyword evidence="2" id="KW-0378">Hydrolase</keyword>
<organism evidence="2 3">
    <name type="scientific">Thermomonospora umbrina</name>
    <dbReference type="NCBI Taxonomy" id="111806"/>
    <lineage>
        <taxon>Bacteria</taxon>
        <taxon>Bacillati</taxon>
        <taxon>Actinomycetota</taxon>
        <taxon>Actinomycetes</taxon>
        <taxon>Streptosporangiales</taxon>
        <taxon>Thermomonosporaceae</taxon>
        <taxon>Thermomonospora</taxon>
    </lineage>
</organism>
<keyword evidence="2" id="KW-0269">Exonuclease</keyword>
<keyword evidence="2" id="KW-0540">Nuclease</keyword>
<sequence length="240" mass="26559">MTPVRVLSYNIRSMRDDTAALARVIRGCEADVVCLQEVPRFLLWRAKRWRLARMTGLRVASSRREAGLAVLAGPRGRVVHAAYHLLTPVPRLHRRGLALAVLEFDGTRLIAASTHLDLRSDARRRHTAEVIELLERARRRFGAPVVLTGDVNEEPGGPSWTLLADAYADAYATAPRGAGHTYSSRDPRRRIDGVFADRRIEVIGCGVPEAPALAADYPRATDHRPVLADLRLTEETVPPA</sequence>
<dbReference type="PANTHER" id="PTHR14859">
    <property type="entry name" value="CALCOFLUOR WHITE HYPERSENSITIVE PROTEIN PRECURSOR"/>
    <property type="match status" value="1"/>
</dbReference>
<dbReference type="InterPro" id="IPR005135">
    <property type="entry name" value="Endo/exonuclease/phosphatase"/>
</dbReference>
<protein>
    <submittedName>
        <fullName evidence="2">Endonuclease/exonuclease/phosphatase family metal-dependent hydrolase</fullName>
    </submittedName>
</protein>